<evidence type="ECO:0000256" key="2">
    <source>
        <dbReference type="SAM" id="SignalP"/>
    </source>
</evidence>
<feature type="chain" id="PRO_5026309537" evidence="2">
    <location>
        <begin position="21"/>
        <end position="240"/>
    </location>
</feature>
<dbReference type="PROSITE" id="PS51257">
    <property type="entry name" value="PROKAR_LIPOPROTEIN"/>
    <property type="match status" value="1"/>
</dbReference>
<dbReference type="Pfam" id="PF01391">
    <property type="entry name" value="Collagen"/>
    <property type="match status" value="1"/>
</dbReference>
<dbReference type="AlphaFoldDB" id="A0A6G7IXW1"/>
<reference evidence="3 4" key="1">
    <citation type="submission" date="2020-02" db="EMBL/GenBank/DDBJ databases">
        <title>Complete genome of Muricauda sp. 501str8.</title>
        <authorList>
            <person name="Dong B."/>
            <person name="Zhu S."/>
            <person name="Yang J."/>
            <person name="Chen J."/>
        </authorList>
    </citation>
    <scope>NUCLEOTIDE SEQUENCE [LARGE SCALE GENOMIC DNA]</scope>
    <source>
        <strain evidence="3 4">501str8</strain>
    </source>
</reference>
<gene>
    <name evidence="3" type="ORF">GVT53_00060</name>
</gene>
<feature type="signal peptide" evidence="2">
    <location>
        <begin position="1"/>
        <end position="20"/>
    </location>
</feature>
<feature type="compositionally biased region" description="Low complexity" evidence="1">
    <location>
        <begin position="43"/>
        <end position="61"/>
    </location>
</feature>
<dbReference type="KEGG" id="mut:GVT53_00060"/>
<sequence length="240" mass="26028">MKITKLIGLAIMAMSITLVSCSGEDGEQGIPGKQGDKGDKGDPGAPGSNGTNGQDGQNGTGFDELTQYGSVTLNLTGTRPDGEPFESSSIFKFTPVGSHVLSEGENSVQIVEFPDYTSYVFSFKRFLSVPDEVYNESSIGFAFSFNDIGEANEKYLDGHILLNDYVVIGSDNKYFIMTDNIDIDNEEAVYDLQITDTAFDNETNHLTLSFSFLVDPLANSTGKELTVSGDVDVYLLEEIQ</sequence>
<evidence type="ECO:0000313" key="4">
    <source>
        <dbReference type="Proteomes" id="UP000502928"/>
    </source>
</evidence>
<evidence type="ECO:0000256" key="1">
    <source>
        <dbReference type="SAM" id="MobiDB-lite"/>
    </source>
</evidence>
<dbReference type="RefSeq" id="WP_166246875.1">
    <property type="nucleotide sequence ID" value="NZ_CP049616.1"/>
</dbReference>
<evidence type="ECO:0000313" key="3">
    <source>
        <dbReference type="EMBL" id="QII43154.1"/>
    </source>
</evidence>
<keyword evidence="2" id="KW-0732">Signal</keyword>
<keyword evidence="4" id="KW-1185">Reference proteome</keyword>
<accession>A0A6G7IXW1</accession>
<proteinExistence type="predicted"/>
<name>A0A6G7IXW1_9FLAO</name>
<protein>
    <submittedName>
        <fullName evidence="3">Collagen-like protein</fullName>
    </submittedName>
</protein>
<dbReference type="EMBL" id="CP049616">
    <property type="protein sequence ID" value="QII43154.1"/>
    <property type="molecule type" value="Genomic_DNA"/>
</dbReference>
<feature type="region of interest" description="Disordered" evidence="1">
    <location>
        <begin position="25"/>
        <end position="63"/>
    </location>
</feature>
<keyword evidence="3" id="KW-0176">Collagen</keyword>
<organism evidence="3 4">
    <name type="scientific">Flagellimonas oceani</name>
    <dbReference type="NCBI Taxonomy" id="2698672"/>
    <lineage>
        <taxon>Bacteria</taxon>
        <taxon>Pseudomonadati</taxon>
        <taxon>Bacteroidota</taxon>
        <taxon>Flavobacteriia</taxon>
        <taxon>Flavobacteriales</taxon>
        <taxon>Flavobacteriaceae</taxon>
        <taxon>Flagellimonas</taxon>
    </lineage>
</organism>
<dbReference type="InterPro" id="IPR008160">
    <property type="entry name" value="Collagen"/>
</dbReference>
<dbReference type="Proteomes" id="UP000502928">
    <property type="component" value="Chromosome"/>
</dbReference>